<dbReference type="Pfam" id="PF06472">
    <property type="entry name" value="ABC_membrane_2"/>
    <property type="match status" value="1"/>
</dbReference>
<dbReference type="SMART" id="SM00382">
    <property type="entry name" value="AAA"/>
    <property type="match status" value="1"/>
</dbReference>
<dbReference type="GO" id="GO:0042760">
    <property type="term" value="P:very long-chain fatty acid catabolic process"/>
    <property type="evidence" value="ECO:0007669"/>
    <property type="project" value="TreeGrafter"/>
</dbReference>
<dbReference type="EMBL" id="CAJHUC010000280">
    <property type="protein sequence ID" value="CAD7694908.1"/>
    <property type="molecule type" value="Genomic_DNA"/>
</dbReference>
<protein>
    <recommendedName>
        <fullName evidence="8">ABC transporter domain-containing protein</fullName>
    </recommendedName>
</protein>
<evidence type="ECO:0000313" key="10">
    <source>
        <dbReference type="Proteomes" id="UP000708148"/>
    </source>
</evidence>
<keyword evidence="2" id="KW-0813">Transport</keyword>
<dbReference type="GO" id="GO:0005324">
    <property type="term" value="F:long-chain fatty acid transmembrane transporter activity"/>
    <property type="evidence" value="ECO:0007669"/>
    <property type="project" value="TreeGrafter"/>
</dbReference>
<dbReference type="PROSITE" id="PS50893">
    <property type="entry name" value="ABC_TRANSPORTER_2"/>
    <property type="match status" value="1"/>
</dbReference>
<evidence type="ECO:0000256" key="6">
    <source>
        <dbReference type="ARBA" id="ARBA00022989"/>
    </source>
</evidence>
<accession>A0A8S1IKA2</accession>
<comment type="similarity">
    <text evidence="1">Belongs to the ABC transporter superfamily. ABCD family. Peroxisomal fatty acyl CoA transporter (TC 3.A.1.203) subfamily.</text>
</comment>
<evidence type="ECO:0000313" key="9">
    <source>
        <dbReference type="EMBL" id="CAD7694908.1"/>
    </source>
</evidence>
<keyword evidence="10" id="KW-1185">Reference proteome</keyword>
<evidence type="ECO:0000256" key="7">
    <source>
        <dbReference type="ARBA" id="ARBA00023136"/>
    </source>
</evidence>
<dbReference type="InterPro" id="IPR017871">
    <property type="entry name" value="ABC_transporter-like_CS"/>
</dbReference>
<keyword evidence="6" id="KW-1133">Transmembrane helix</keyword>
<gene>
    <name evidence="9" type="ORF">OSTQU699_LOCUS268</name>
</gene>
<dbReference type="Pfam" id="PF00005">
    <property type="entry name" value="ABC_tran"/>
    <property type="match status" value="1"/>
</dbReference>
<dbReference type="OrthoDB" id="422637at2759"/>
<dbReference type="PANTHER" id="PTHR11384:SF67">
    <property type="entry name" value="ATP-BINDING CASSETTE SUB-FAMILY D MEMBER 1"/>
    <property type="match status" value="1"/>
</dbReference>
<dbReference type="InterPro" id="IPR003439">
    <property type="entry name" value="ABC_transporter-like_ATP-bd"/>
</dbReference>
<name>A0A8S1IKA2_9CHLO</name>
<dbReference type="PANTHER" id="PTHR11384">
    <property type="entry name" value="ATP-BINDING CASSETTE, SUB-FAMILY D MEMBER"/>
    <property type="match status" value="1"/>
</dbReference>
<dbReference type="Proteomes" id="UP000708148">
    <property type="component" value="Unassembled WGS sequence"/>
</dbReference>
<dbReference type="CDD" id="cd03223">
    <property type="entry name" value="ABCD_peroxisomal_ALDP"/>
    <property type="match status" value="1"/>
</dbReference>
<keyword evidence="4" id="KW-0547">Nucleotide-binding</keyword>
<dbReference type="AlphaFoldDB" id="A0A8S1IKA2"/>
<keyword evidence="5" id="KW-0067">ATP-binding</keyword>
<keyword evidence="7" id="KW-0472">Membrane</keyword>
<dbReference type="PROSITE" id="PS51257">
    <property type="entry name" value="PROKAR_LIPOPROTEIN"/>
    <property type="match status" value="1"/>
</dbReference>
<evidence type="ECO:0000256" key="2">
    <source>
        <dbReference type="ARBA" id="ARBA00022448"/>
    </source>
</evidence>
<evidence type="ECO:0000256" key="4">
    <source>
        <dbReference type="ARBA" id="ARBA00022741"/>
    </source>
</evidence>
<dbReference type="GO" id="GO:0007031">
    <property type="term" value="P:peroxisome organization"/>
    <property type="evidence" value="ECO:0007669"/>
    <property type="project" value="TreeGrafter"/>
</dbReference>
<sequence>MDNLLKALSPSQKRVLVVVLLGGGCSAVSSLRHEVAKAQAEQKYLSADLEKSTGRKKSKIGVDRVFARRLLRILSICIPSPFSKEALLVAFQGALLFSRTILTLRISRSEGRAGRNLVTLQLDKFWREVLRFGALGVPAAVVNAGLKYMQKYIQLAFQEQMTKHLHLHYCSNRAYYAASTLGGLTLADQRITEDVEKFASAISELYSYTVKPLLDVVLFTQALAPVMGYQTQLGLYLYYVCTALILRTTSPPLSMMVSQESGLAGSFRSAHQRLVANAEEVAYNDPPGGATEQLVLNQHLHRLLRYTELSAFQRFLQKMTEGYLVKYFASCITLLVYAVPIYYQEPEMRQSQDQLTQDYIRAMRLLQNTSRGIGDLIMVYKRVTTLAGHTSRVSELLEQVEQLSSADAEHKDLFLKNVSATGEGAGPDNLAAVLGKAGDLDVVPPRRFVGDSIKFHRLALNAPDGTPLIRELSFEVKPGQSVILMGPNGSGKSSLMRVLAGLWPLMAGEITTPPKSDMFYLSQRAYLVTGSLRDQLLYPDPPKLVWGTAGREDRRHFVNVRGRAPNEVDDSRLLECLELVELGYLVTRGKGWDQIQKWEETLSGGEKQRIAMARLLFHRPKYAILDEATSAVSADGEQKLYDACLNANITLLSIAHRHSLKRFHTLVINFDGSQTGKGWSVES</sequence>
<dbReference type="InterPro" id="IPR027417">
    <property type="entry name" value="P-loop_NTPase"/>
</dbReference>
<dbReference type="InterPro" id="IPR050835">
    <property type="entry name" value="ABC_transporter_sub-D"/>
</dbReference>
<dbReference type="PROSITE" id="PS00211">
    <property type="entry name" value="ABC_TRANSPORTER_1"/>
    <property type="match status" value="1"/>
</dbReference>
<evidence type="ECO:0000256" key="5">
    <source>
        <dbReference type="ARBA" id="ARBA00022840"/>
    </source>
</evidence>
<dbReference type="Gene3D" id="3.40.50.300">
    <property type="entry name" value="P-loop containing nucleotide triphosphate hydrolases"/>
    <property type="match status" value="1"/>
</dbReference>
<dbReference type="GO" id="GO:0005778">
    <property type="term" value="C:peroxisomal membrane"/>
    <property type="evidence" value="ECO:0007669"/>
    <property type="project" value="TreeGrafter"/>
</dbReference>
<reference evidence="9" key="1">
    <citation type="submission" date="2020-12" db="EMBL/GenBank/DDBJ databases">
        <authorList>
            <person name="Iha C."/>
        </authorList>
    </citation>
    <scope>NUCLEOTIDE SEQUENCE</scope>
</reference>
<keyword evidence="3" id="KW-0812">Transmembrane</keyword>
<dbReference type="InterPro" id="IPR011527">
    <property type="entry name" value="ABC1_TM_dom"/>
</dbReference>
<proteinExistence type="inferred from homology"/>
<dbReference type="SUPFAM" id="SSF52540">
    <property type="entry name" value="P-loop containing nucleoside triphosphate hydrolases"/>
    <property type="match status" value="1"/>
</dbReference>
<evidence type="ECO:0000256" key="3">
    <source>
        <dbReference type="ARBA" id="ARBA00022692"/>
    </source>
</evidence>
<evidence type="ECO:0000259" key="8">
    <source>
        <dbReference type="PROSITE" id="PS50893"/>
    </source>
</evidence>
<dbReference type="GO" id="GO:0005524">
    <property type="term" value="F:ATP binding"/>
    <property type="evidence" value="ECO:0007669"/>
    <property type="project" value="UniProtKB-KW"/>
</dbReference>
<dbReference type="GO" id="GO:0006635">
    <property type="term" value="P:fatty acid beta-oxidation"/>
    <property type="evidence" value="ECO:0007669"/>
    <property type="project" value="TreeGrafter"/>
</dbReference>
<dbReference type="InterPro" id="IPR003593">
    <property type="entry name" value="AAA+_ATPase"/>
</dbReference>
<dbReference type="GO" id="GO:0015910">
    <property type="term" value="P:long-chain fatty acid import into peroxisome"/>
    <property type="evidence" value="ECO:0007669"/>
    <property type="project" value="TreeGrafter"/>
</dbReference>
<dbReference type="GO" id="GO:0140359">
    <property type="term" value="F:ABC-type transporter activity"/>
    <property type="evidence" value="ECO:0007669"/>
    <property type="project" value="InterPro"/>
</dbReference>
<evidence type="ECO:0000256" key="1">
    <source>
        <dbReference type="ARBA" id="ARBA00008575"/>
    </source>
</evidence>
<feature type="domain" description="ABC transporter" evidence="8">
    <location>
        <begin position="453"/>
        <end position="683"/>
    </location>
</feature>
<organism evidence="9 10">
    <name type="scientific">Ostreobium quekettii</name>
    <dbReference type="NCBI Taxonomy" id="121088"/>
    <lineage>
        <taxon>Eukaryota</taxon>
        <taxon>Viridiplantae</taxon>
        <taxon>Chlorophyta</taxon>
        <taxon>core chlorophytes</taxon>
        <taxon>Ulvophyceae</taxon>
        <taxon>TCBD clade</taxon>
        <taxon>Bryopsidales</taxon>
        <taxon>Ostreobineae</taxon>
        <taxon>Ostreobiaceae</taxon>
        <taxon>Ostreobium</taxon>
    </lineage>
</organism>
<comment type="caution">
    <text evidence="9">The sequence shown here is derived from an EMBL/GenBank/DDBJ whole genome shotgun (WGS) entry which is preliminary data.</text>
</comment>
<dbReference type="GO" id="GO:0016887">
    <property type="term" value="F:ATP hydrolysis activity"/>
    <property type="evidence" value="ECO:0007669"/>
    <property type="project" value="InterPro"/>
</dbReference>